<accession>A0A0S7BBQ3</accession>
<evidence type="ECO:0000256" key="5">
    <source>
        <dbReference type="ARBA" id="ARBA00022989"/>
    </source>
</evidence>
<keyword evidence="6 8" id="KW-0472">Membrane</keyword>
<evidence type="ECO:0000256" key="6">
    <source>
        <dbReference type="ARBA" id="ARBA00023136"/>
    </source>
</evidence>
<dbReference type="EMBL" id="DF967972">
    <property type="protein sequence ID" value="GAP15263.1"/>
    <property type="molecule type" value="Genomic_DNA"/>
</dbReference>
<evidence type="ECO:0000256" key="2">
    <source>
        <dbReference type="ARBA" id="ARBA00022475"/>
    </source>
</evidence>
<proteinExistence type="inferred from homology"/>
<keyword evidence="10" id="KW-1185">Reference proteome</keyword>
<keyword evidence="4 8" id="KW-0812">Transmembrane</keyword>
<evidence type="ECO:0000256" key="3">
    <source>
        <dbReference type="ARBA" id="ARBA00022679"/>
    </source>
</evidence>
<keyword evidence="2" id="KW-1003">Cell membrane</keyword>
<organism evidence="9">
    <name type="scientific">Longilinea arvoryzae</name>
    <dbReference type="NCBI Taxonomy" id="360412"/>
    <lineage>
        <taxon>Bacteria</taxon>
        <taxon>Bacillati</taxon>
        <taxon>Chloroflexota</taxon>
        <taxon>Anaerolineae</taxon>
        <taxon>Anaerolineales</taxon>
        <taxon>Anaerolineaceae</taxon>
        <taxon>Longilinea</taxon>
    </lineage>
</organism>
<comment type="subcellular location">
    <subcellularLocation>
        <location evidence="1">Cell membrane</location>
        <topology evidence="1">Multi-pass membrane protein</topology>
    </subcellularLocation>
</comment>
<evidence type="ECO:0000313" key="9">
    <source>
        <dbReference type="EMBL" id="GAP15263.1"/>
    </source>
</evidence>
<name>A0A0S7BBQ3_9CHLR</name>
<feature type="transmembrane region" description="Helical" evidence="8">
    <location>
        <begin position="252"/>
        <end position="270"/>
    </location>
</feature>
<keyword evidence="5 8" id="KW-1133">Transmembrane helix</keyword>
<feature type="transmembrane region" description="Helical" evidence="8">
    <location>
        <begin position="191"/>
        <end position="212"/>
    </location>
</feature>
<feature type="transmembrane region" description="Helical" evidence="8">
    <location>
        <begin position="346"/>
        <end position="366"/>
    </location>
</feature>
<evidence type="ECO:0000256" key="4">
    <source>
        <dbReference type="ARBA" id="ARBA00022692"/>
    </source>
</evidence>
<protein>
    <recommendedName>
        <fullName evidence="11">DUF2029 domain-containing protein</fullName>
    </recommendedName>
</protein>
<dbReference type="AlphaFoldDB" id="A0A0S7BBQ3"/>
<dbReference type="Pfam" id="PF09594">
    <property type="entry name" value="GT87"/>
    <property type="match status" value="1"/>
</dbReference>
<dbReference type="GO" id="GO:0005886">
    <property type="term" value="C:plasma membrane"/>
    <property type="evidence" value="ECO:0007669"/>
    <property type="project" value="UniProtKB-SubCell"/>
</dbReference>
<feature type="transmembrane region" description="Helical" evidence="8">
    <location>
        <begin position="320"/>
        <end position="339"/>
    </location>
</feature>
<keyword evidence="3" id="KW-0808">Transferase</keyword>
<feature type="transmembrane region" description="Helical" evidence="8">
    <location>
        <begin position="163"/>
        <end position="184"/>
    </location>
</feature>
<dbReference type="STRING" id="360412.LARV_03047"/>
<dbReference type="InterPro" id="IPR018584">
    <property type="entry name" value="GT87"/>
</dbReference>
<feature type="transmembrane region" description="Helical" evidence="8">
    <location>
        <begin position="89"/>
        <end position="106"/>
    </location>
</feature>
<gene>
    <name evidence="9" type="ORF">LARV_03047</name>
</gene>
<reference evidence="9" key="1">
    <citation type="submission" date="2015-07" db="EMBL/GenBank/DDBJ databases">
        <title>Draft Genome Sequences of Anaerolinea thermolimosa IMO-1, Bellilinea caldifistulae GOMI-1, Leptolinea tardivitalis YMTK-2, Levilinea saccharolytica KIBI-1,Longilinea arvoryzae KOME-1, Previously Described as Members of the Anaerolineaceae (Chloroflexi).</title>
        <authorList>
            <person name="Sekiguchi Y."/>
            <person name="Ohashi A."/>
            <person name="Matsuura N."/>
            <person name="Tourlousse M.D."/>
        </authorList>
    </citation>
    <scope>NUCLEOTIDE SEQUENCE [LARGE SCALE GENOMIC DNA]</scope>
    <source>
        <strain evidence="9">KOME-1</strain>
    </source>
</reference>
<evidence type="ECO:0000256" key="7">
    <source>
        <dbReference type="ARBA" id="ARBA00024033"/>
    </source>
</evidence>
<evidence type="ECO:0008006" key="11">
    <source>
        <dbReference type="Google" id="ProtNLM"/>
    </source>
</evidence>
<feature type="transmembrane region" description="Helical" evidence="8">
    <location>
        <begin position="118"/>
        <end position="143"/>
    </location>
</feature>
<comment type="similarity">
    <text evidence="7">Belongs to the glycosyltransferase 87 family.</text>
</comment>
<sequence>MAVLAFGFHAALQGNPLGADFYTAWKTARAVLIDGRSPYDPAIAREIQMDIQGHLSQPDEDQLAYSYPLFGLLLIAPLAFLAFDWAQALWLAFNFLIVMATGLAISSRKRFWLGATFWLLYPVSFALILGNFDLLIAAIWLFFLGQTLTQKDSQATNTIGLGLLVALTTLKPQFSWLFLIYTFVRVLRLRSWKFAGGFLAGCTLLWLAPLLWRPGWISQWLNQLLLYLKTMGGNFSPVNDFMVLLPPNLAKPFLWIGLTLLAGFSIFLFRQAWRGRISGLSLLAWCGVVTYLVHPTGLSYEQMTFLVPLFLWAVRERQTILSTLVWFGFIILSWLSLFATLTKIDLLADSSWLLIAAFLWLGWLFARRRADPRLGV</sequence>
<dbReference type="Proteomes" id="UP000055060">
    <property type="component" value="Unassembled WGS sequence"/>
</dbReference>
<dbReference type="GO" id="GO:0016758">
    <property type="term" value="F:hexosyltransferase activity"/>
    <property type="evidence" value="ECO:0007669"/>
    <property type="project" value="InterPro"/>
</dbReference>
<feature type="transmembrane region" description="Helical" evidence="8">
    <location>
        <begin position="64"/>
        <end position="83"/>
    </location>
</feature>
<evidence type="ECO:0000256" key="8">
    <source>
        <dbReference type="SAM" id="Phobius"/>
    </source>
</evidence>
<evidence type="ECO:0000256" key="1">
    <source>
        <dbReference type="ARBA" id="ARBA00004651"/>
    </source>
</evidence>
<evidence type="ECO:0000313" key="10">
    <source>
        <dbReference type="Proteomes" id="UP000055060"/>
    </source>
</evidence>